<dbReference type="eggNOG" id="ENOG5032P62">
    <property type="taxonomic scope" value="Bacteria"/>
</dbReference>
<evidence type="ECO:0008006" key="3">
    <source>
        <dbReference type="Google" id="ProtNLM"/>
    </source>
</evidence>
<comment type="caution">
    <text evidence="1">The sequence shown here is derived from an EMBL/GenBank/DDBJ whole genome shotgun (WGS) entry which is preliminary data.</text>
</comment>
<dbReference type="SUPFAM" id="SSF49464">
    <property type="entry name" value="Carboxypeptidase regulatory domain-like"/>
    <property type="match status" value="1"/>
</dbReference>
<reference evidence="1 2" key="1">
    <citation type="submission" date="2013-09" db="EMBL/GenBank/DDBJ databases">
        <authorList>
            <person name="Zeng Z."/>
            <person name="Chen C."/>
        </authorList>
    </citation>
    <scope>NUCLEOTIDE SEQUENCE [LARGE SCALE GENOMIC DNA]</scope>
    <source>
        <strain evidence="1 2">GH29-5</strain>
    </source>
</reference>
<evidence type="ECO:0000313" key="1">
    <source>
        <dbReference type="EMBL" id="KGO85953.1"/>
    </source>
</evidence>
<dbReference type="Gene3D" id="2.60.40.1120">
    <property type="entry name" value="Carboxypeptidase-like, regulatory domain"/>
    <property type="match status" value="1"/>
</dbReference>
<accession>A0A0A2M3A3</accession>
<organism evidence="1 2">
    <name type="scientific">Flavobacterium suncheonense GH29-5 = DSM 17707</name>
    <dbReference type="NCBI Taxonomy" id="1121899"/>
    <lineage>
        <taxon>Bacteria</taxon>
        <taxon>Pseudomonadati</taxon>
        <taxon>Bacteroidota</taxon>
        <taxon>Flavobacteriia</taxon>
        <taxon>Flavobacteriales</taxon>
        <taxon>Flavobacteriaceae</taxon>
        <taxon>Flavobacterium</taxon>
    </lineage>
</organism>
<proteinExistence type="predicted"/>
<dbReference type="OrthoDB" id="668629at2"/>
<keyword evidence="2" id="KW-1185">Reference proteome</keyword>
<dbReference type="AlphaFoldDB" id="A0A0A2M3A3"/>
<dbReference type="EMBL" id="JRLW01000037">
    <property type="protein sequence ID" value="KGO85953.1"/>
    <property type="molecule type" value="Genomic_DNA"/>
</dbReference>
<sequence length="268" mass="30964">MDSKKFLLVIFILSFFLSTYGQKIVNGKIIDENIEFLAGARVYTNDTIELGKTDFNGNFKINLPEGNNKITFRGLGYDSAIIDISKNCDYLEVILLQDGTYDFMSAKKIDRLRKRRFEKLSELHLIAFQKGLFKEKKPCFNQEFVPIKPELDRIAIDIKAIKENNKKSFKKLAVGDTIKIPFSGTYRYDGTNRTTLFAYSSLTDEDTFDCVIEGVITEKSKNRKGYNLVYKVTNINNCKYDSIVYDNKQLIIGETFTHNMKYFKVIIK</sequence>
<name>A0A0A2M3A3_9FLAO</name>
<dbReference type="Pfam" id="PF13715">
    <property type="entry name" value="CarbopepD_reg_2"/>
    <property type="match status" value="1"/>
</dbReference>
<dbReference type="InterPro" id="IPR008969">
    <property type="entry name" value="CarboxyPept-like_regulatory"/>
</dbReference>
<gene>
    <name evidence="1" type="ORF">Q764_13875</name>
</gene>
<evidence type="ECO:0000313" key="2">
    <source>
        <dbReference type="Proteomes" id="UP000030121"/>
    </source>
</evidence>
<dbReference type="Proteomes" id="UP000030121">
    <property type="component" value="Unassembled WGS sequence"/>
</dbReference>
<dbReference type="RefSeq" id="WP_026980940.1">
    <property type="nucleotide sequence ID" value="NZ_AUCZ01000018.1"/>
</dbReference>
<protein>
    <recommendedName>
        <fullName evidence="3">Carboxypeptidase-like regulatory domain-containing protein</fullName>
    </recommendedName>
</protein>